<dbReference type="Gene3D" id="1.10.10.10">
    <property type="entry name" value="Winged helix-like DNA-binding domain superfamily/Winged helix DNA-binding domain"/>
    <property type="match status" value="1"/>
</dbReference>
<dbReference type="PROSITE" id="PS50931">
    <property type="entry name" value="HTH_LYSR"/>
    <property type="match status" value="1"/>
</dbReference>
<evidence type="ECO:0000259" key="5">
    <source>
        <dbReference type="PROSITE" id="PS50931"/>
    </source>
</evidence>
<protein>
    <submittedName>
        <fullName evidence="6 7">LysR-family regulatory protein</fullName>
    </submittedName>
</protein>
<dbReference type="InterPro" id="IPR005119">
    <property type="entry name" value="LysR_subst-bd"/>
</dbReference>
<name>C3K899_PSEFS</name>
<dbReference type="InterPro" id="IPR000847">
    <property type="entry name" value="LysR_HTH_N"/>
</dbReference>
<proteinExistence type="inferred from homology"/>
<evidence type="ECO:0000256" key="1">
    <source>
        <dbReference type="ARBA" id="ARBA00009437"/>
    </source>
</evidence>
<evidence type="ECO:0000256" key="2">
    <source>
        <dbReference type="ARBA" id="ARBA00023015"/>
    </source>
</evidence>
<dbReference type="InterPro" id="IPR036388">
    <property type="entry name" value="WH-like_DNA-bd_sf"/>
</dbReference>
<dbReference type="AlphaFoldDB" id="C3K899"/>
<dbReference type="Proteomes" id="UP001152918">
    <property type="component" value="Chromosome"/>
</dbReference>
<feature type="domain" description="HTH lysR-type" evidence="5">
    <location>
        <begin position="6"/>
        <end position="63"/>
    </location>
</feature>
<keyword evidence="2" id="KW-0805">Transcription regulation</keyword>
<reference evidence="6" key="2">
    <citation type="submission" date="2023-10" db="EMBL/GenBank/DDBJ databases">
        <authorList>
            <person name="Fortmann-Grote C."/>
        </authorList>
    </citation>
    <scope>NUCLEOTIDE SEQUENCE</scope>
    <source>
        <strain evidence="6">SBW25</strain>
    </source>
</reference>
<dbReference type="Pfam" id="PF00126">
    <property type="entry name" value="HTH_1"/>
    <property type="match status" value="1"/>
</dbReference>
<evidence type="ECO:0000256" key="3">
    <source>
        <dbReference type="ARBA" id="ARBA00023125"/>
    </source>
</evidence>
<evidence type="ECO:0000313" key="7">
    <source>
        <dbReference type="EMBL" id="CAY48256.1"/>
    </source>
</evidence>
<dbReference type="EMBL" id="OV986001">
    <property type="protein sequence ID" value="CAI2796280.1"/>
    <property type="molecule type" value="Genomic_DNA"/>
</dbReference>
<dbReference type="Pfam" id="PF03466">
    <property type="entry name" value="LysR_substrate"/>
    <property type="match status" value="1"/>
</dbReference>
<reference evidence="7" key="1">
    <citation type="journal article" date="2009" name="Genome Biol.">
        <title>Genomic and genetic analyses of diversity and plant interactions of Pseudomonas fluorescens.</title>
        <authorList>
            <person name="Silby M.W."/>
            <person name="Cerdeno-Tarraga A.M."/>
            <person name="Vernikos G.S."/>
            <person name="Giddens S.R."/>
            <person name="Jackson R.W."/>
            <person name="Preston G.M."/>
            <person name="Zhang X.X."/>
            <person name="Moon C.D."/>
            <person name="Gehrig S.M."/>
            <person name="Godfrey S.A."/>
            <person name="Knight C.G."/>
            <person name="Malone J.G."/>
            <person name="Robinson Z."/>
            <person name="Spiers A.J."/>
            <person name="Harris S."/>
            <person name="Challis G.L."/>
            <person name="Yaxley A.M."/>
            <person name="Harris D."/>
            <person name="Seeger K."/>
            <person name="Murphy L."/>
            <person name="Rutter S."/>
            <person name="Squares R."/>
            <person name="Quail M.A."/>
            <person name="Saunders E."/>
            <person name="Mavromatis K."/>
            <person name="Brettin T.S."/>
            <person name="Bentley S.D."/>
            <person name="Hothersall J."/>
            <person name="Stephens E."/>
            <person name="Thomas C.M."/>
            <person name="Parkhill J."/>
            <person name="Levy S.B."/>
            <person name="Rainey P.B."/>
            <person name="Thomson N.R."/>
        </authorList>
    </citation>
    <scope>NUCLEOTIDE SEQUENCE [LARGE SCALE GENOMIC DNA]</scope>
    <source>
        <strain evidence="7">SBW25</strain>
    </source>
</reference>
<dbReference type="Gene3D" id="3.40.190.290">
    <property type="match status" value="1"/>
</dbReference>
<keyword evidence="3" id="KW-0238">DNA-binding</keyword>
<evidence type="ECO:0000256" key="4">
    <source>
        <dbReference type="ARBA" id="ARBA00023163"/>
    </source>
</evidence>
<sequence length="304" mass="33987">MKMREINQRRLRYFYEVLTQGSIRGAADSLNTAASVITRQIKLLESEVGAALFERVARGVVPTDAAQHLLEYWQACQGEQEQFEMKIQALQGLEHGGVRIAASEGYIESLIGDVVSDFSTDYPRLDVWVDILPVNSVVSDVIDGRAHIGLAYNPPAHPDIEYCATAPRPLSVVVHPTHELASLNRPLKAKDLVNHRLATMPSSYGLRQLVQMLEYSENIKLKTGLTTNSLAVLKQFVKKSNEFTLLGKFSVQTEISNGELIAIPIENHLLQSTKARMMVRHGRPLTAAANELKKRMIERMRIFA</sequence>
<keyword evidence="4" id="KW-0804">Transcription</keyword>
<dbReference type="GO" id="GO:0005829">
    <property type="term" value="C:cytosol"/>
    <property type="evidence" value="ECO:0007669"/>
    <property type="project" value="TreeGrafter"/>
</dbReference>
<evidence type="ECO:0000313" key="6">
    <source>
        <dbReference type="EMBL" id="CAI2796280.1"/>
    </source>
</evidence>
<dbReference type="KEGG" id="pfs:PFLU_2014"/>
<dbReference type="GO" id="GO:0003677">
    <property type="term" value="F:DNA binding"/>
    <property type="evidence" value="ECO:0007669"/>
    <property type="project" value="UniProtKB-KW"/>
</dbReference>
<dbReference type="HOGENOM" id="CLU_039613_6_0_6"/>
<comment type="similarity">
    <text evidence="1">Belongs to the LysR transcriptional regulatory family.</text>
</comment>
<gene>
    <name evidence="7" type="ordered locus">PFLU_2014</name>
</gene>
<dbReference type="PANTHER" id="PTHR30419:SF8">
    <property type="entry name" value="NITROGEN ASSIMILATION TRANSCRIPTIONAL ACTIVATOR-RELATED"/>
    <property type="match status" value="1"/>
</dbReference>
<dbReference type="PANTHER" id="PTHR30419">
    <property type="entry name" value="HTH-TYPE TRANSCRIPTIONAL REGULATOR YBHD"/>
    <property type="match status" value="1"/>
</dbReference>
<dbReference type="EMBL" id="AM181176">
    <property type="protein sequence ID" value="CAY48256.1"/>
    <property type="molecule type" value="Genomic_DNA"/>
</dbReference>
<dbReference type="SUPFAM" id="SSF46785">
    <property type="entry name" value="Winged helix' DNA-binding domain"/>
    <property type="match status" value="1"/>
</dbReference>
<dbReference type="InterPro" id="IPR036390">
    <property type="entry name" value="WH_DNA-bd_sf"/>
</dbReference>
<dbReference type="SUPFAM" id="SSF53850">
    <property type="entry name" value="Periplasmic binding protein-like II"/>
    <property type="match status" value="1"/>
</dbReference>
<dbReference type="InterPro" id="IPR050950">
    <property type="entry name" value="HTH-type_LysR_regulators"/>
</dbReference>
<accession>C3K899</accession>
<dbReference type="eggNOG" id="COG0583">
    <property type="taxonomic scope" value="Bacteria"/>
</dbReference>
<organism evidence="7">
    <name type="scientific">Pseudomonas fluorescens (strain SBW25)</name>
    <dbReference type="NCBI Taxonomy" id="216595"/>
    <lineage>
        <taxon>Bacteria</taxon>
        <taxon>Pseudomonadati</taxon>
        <taxon>Pseudomonadota</taxon>
        <taxon>Gammaproteobacteria</taxon>
        <taxon>Pseudomonadales</taxon>
        <taxon>Pseudomonadaceae</taxon>
        <taxon>Pseudomonas</taxon>
    </lineage>
</organism>
<dbReference type="GO" id="GO:0003700">
    <property type="term" value="F:DNA-binding transcription factor activity"/>
    <property type="evidence" value="ECO:0007669"/>
    <property type="project" value="InterPro"/>
</dbReference>